<comment type="caution">
    <text evidence="2">The sequence shown here is derived from an EMBL/GenBank/DDBJ whole genome shotgun (WGS) entry which is preliminary data.</text>
</comment>
<evidence type="ECO:0000313" key="2">
    <source>
        <dbReference type="EMBL" id="MED6108120.1"/>
    </source>
</evidence>
<keyword evidence="1" id="KW-0472">Membrane</keyword>
<organism evidence="2 3">
    <name type="scientific">Stylosanthes scabra</name>
    <dbReference type="NCBI Taxonomy" id="79078"/>
    <lineage>
        <taxon>Eukaryota</taxon>
        <taxon>Viridiplantae</taxon>
        <taxon>Streptophyta</taxon>
        <taxon>Embryophyta</taxon>
        <taxon>Tracheophyta</taxon>
        <taxon>Spermatophyta</taxon>
        <taxon>Magnoliopsida</taxon>
        <taxon>eudicotyledons</taxon>
        <taxon>Gunneridae</taxon>
        <taxon>Pentapetalae</taxon>
        <taxon>rosids</taxon>
        <taxon>fabids</taxon>
        <taxon>Fabales</taxon>
        <taxon>Fabaceae</taxon>
        <taxon>Papilionoideae</taxon>
        <taxon>50 kb inversion clade</taxon>
        <taxon>dalbergioids sensu lato</taxon>
        <taxon>Dalbergieae</taxon>
        <taxon>Pterocarpus clade</taxon>
        <taxon>Stylosanthes</taxon>
    </lineage>
</organism>
<dbReference type="Gene3D" id="3.80.10.10">
    <property type="entry name" value="Ribonuclease Inhibitor"/>
    <property type="match status" value="1"/>
</dbReference>
<accession>A0ABU6Q8Z6</accession>
<dbReference type="EMBL" id="JASCZI010000066">
    <property type="protein sequence ID" value="MED6108120.1"/>
    <property type="molecule type" value="Genomic_DNA"/>
</dbReference>
<proteinExistence type="predicted"/>
<feature type="transmembrane region" description="Helical" evidence="1">
    <location>
        <begin position="133"/>
        <end position="156"/>
    </location>
</feature>
<gene>
    <name evidence="2" type="ORF">PIB30_020566</name>
</gene>
<keyword evidence="1" id="KW-1133">Transmembrane helix</keyword>
<sequence>MDSFGEECLPPSLTILWINKCKKLESWITSKGLQSEGLTHLILEDLNKVKSFPREGCLQSLQLSHFANLETVDCKGLHHLTSLQELSILLCPKLENIREENLPASISILYFYGKPACPRDGFKSKVMTTQCKYVLISSILFLLTSLQFLNLFWLVIKNVILPSKKLKPHCSGSNLLHGLCLVTEALSPATFYGANSGY</sequence>
<reference evidence="2 3" key="1">
    <citation type="journal article" date="2023" name="Plants (Basel)">
        <title>Bridging the Gap: Combining Genomics and Transcriptomics Approaches to Understand Stylosanthes scabra, an Orphan Legume from the Brazilian Caatinga.</title>
        <authorList>
            <person name="Ferreira-Neto J.R.C."/>
            <person name="da Silva M.D."/>
            <person name="Binneck E."/>
            <person name="de Melo N.F."/>
            <person name="da Silva R.H."/>
            <person name="de Melo A.L.T.M."/>
            <person name="Pandolfi V."/>
            <person name="Bustamante F.O."/>
            <person name="Brasileiro-Vidal A.C."/>
            <person name="Benko-Iseppon A.M."/>
        </authorList>
    </citation>
    <scope>NUCLEOTIDE SEQUENCE [LARGE SCALE GENOMIC DNA]</scope>
    <source>
        <tissue evidence="2">Leaves</tissue>
    </source>
</reference>
<protein>
    <submittedName>
        <fullName evidence="2">Uncharacterized protein</fullName>
    </submittedName>
</protein>
<dbReference type="Proteomes" id="UP001341840">
    <property type="component" value="Unassembled WGS sequence"/>
</dbReference>
<keyword evidence="1" id="KW-0812">Transmembrane</keyword>
<evidence type="ECO:0000256" key="1">
    <source>
        <dbReference type="SAM" id="Phobius"/>
    </source>
</evidence>
<name>A0ABU6Q8Z6_9FABA</name>
<evidence type="ECO:0000313" key="3">
    <source>
        <dbReference type="Proteomes" id="UP001341840"/>
    </source>
</evidence>
<dbReference type="SUPFAM" id="SSF52047">
    <property type="entry name" value="RNI-like"/>
    <property type="match status" value="1"/>
</dbReference>
<keyword evidence="3" id="KW-1185">Reference proteome</keyword>
<dbReference type="InterPro" id="IPR032675">
    <property type="entry name" value="LRR_dom_sf"/>
</dbReference>